<reference evidence="2 3" key="1">
    <citation type="submission" date="2018-06" db="EMBL/GenBank/DDBJ databases">
        <authorList>
            <consortium name="Pathogen Informatics"/>
            <person name="Doyle S."/>
        </authorList>
    </citation>
    <scope>NUCLEOTIDE SEQUENCE [LARGE SCALE GENOMIC DNA]</scope>
    <source>
        <strain evidence="2 3">NCTC11179</strain>
    </source>
</reference>
<dbReference type="Proteomes" id="UP000255024">
    <property type="component" value="Unassembled WGS sequence"/>
</dbReference>
<gene>
    <name evidence="1" type="ORF">I6I88_07090</name>
    <name evidence="2" type="ORF">NCTC11179_00385</name>
</gene>
<dbReference type="Proteomes" id="UP000596202">
    <property type="component" value="Chromosome"/>
</dbReference>
<dbReference type="EMBL" id="UGQL01000001">
    <property type="protein sequence ID" value="STZ26858.1"/>
    <property type="molecule type" value="Genomic_DNA"/>
</dbReference>
<dbReference type="EMBL" id="CP068108">
    <property type="protein sequence ID" value="QQU01499.1"/>
    <property type="molecule type" value="Genomic_DNA"/>
</dbReference>
<accession>A0A378RJJ2</accession>
<evidence type="ECO:0000313" key="2">
    <source>
        <dbReference type="EMBL" id="STZ26858.1"/>
    </source>
</evidence>
<protein>
    <submittedName>
        <fullName evidence="2">Uncharacterized protein</fullName>
    </submittedName>
</protein>
<reference evidence="1 4" key="2">
    <citation type="submission" date="2021-01" db="EMBL/GenBank/DDBJ databases">
        <title>FDA dAtabase for Regulatory Grade micrObial Sequences (FDA-ARGOS): Supporting development and validation of Infectious Disease Dx tests.</title>
        <authorList>
            <person name="Sproer C."/>
            <person name="Gronow S."/>
            <person name="Severitt S."/>
            <person name="Schroder I."/>
            <person name="Tallon L."/>
            <person name="Sadzewicz L."/>
            <person name="Zhao X."/>
            <person name="Boylan J."/>
            <person name="Ott S."/>
            <person name="Bowen H."/>
            <person name="Vavikolanu K."/>
            <person name="Mehta A."/>
            <person name="Aluvathingal J."/>
            <person name="Nadendla S."/>
            <person name="Lowell S."/>
            <person name="Myers T."/>
            <person name="Yan Y."/>
            <person name="Sichtig H."/>
        </authorList>
    </citation>
    <scope>NUCLEOTIDE SEQUENCE [LARGE SCALE GENOMIC DNA]</scope>
    <source>
        <strain evidence="1 4">FDAARGOS_1131</strain>
    </source>
</reference>
<evidence type="ECO:0000313" key="1">
    <source>
        <dbReference type="EMBL" id="QQU01499.1"/>
    </source>
</evidence>
<sequence length="72" mass="8673">MKHEISQEELDMIMETLMFDLIYHIVEFELTSIDQFSEEKKKVYEFLKSNGTKFSKGYYPHVKVDVEINKSY</sequence>
<dbReference type="RefSeq" id="WP_002992054.1">
    <property type="nucleotide sequence ID" value="NZ_CP068107.1"/>
</dbReference>
<evidence type="ECO:0000313" key="4">
    <source>
        <dbReference type="Proteomes" id="UP000596202"/>
    </source>
</evidence>
<evidence type="ECO:0000313" key="3">
    <source>
        <dbReference type="Proteomes" id="UP000255024"/>
    </source>
</evidence>
<name>A0A378RJJ2_MYROD</name>
<organism evidence="2 3">
    <name type="scientific">Myroides odoratus</name>
    <name type="common">Flavobacterium odoratum</name>
    <dbReference type="NCBI Taxonomy" id="256"/>
    <lineage>
        <taxon>Bacteria</taxon>
        <taxon>Pseudomonadati</taxon>
        <taxon>Bacteroidota</taxon>
        <taxon>Flavobacteriia</taxon>
        <taxon>Flavobacteriales</taxon>
        <taxon>Flavobacteriaceae</taxon>
        <taxon>Myroides</taxon>
    </lineage>
</organism>
<proteinExistence type="predicted"/>
<dbReference type="OrthoDB" id="1446346at2"/>
<keyword evidence="3" id="KW-1185">Reference proteome</keyword>
<dbReference type="GeneID" id="93527415"/>
<dbReference type="AlphaFoldDB" id="A0A378RJJ2"/>